<sequence>MKLDTRWQAAEQVSIPLNEGRGSIVFRNVVKKYGVVHAVDGIDLEIRSGELVTLLGPSGCGKTTTLRMIAGLELPTTGTLAIGGTDVSRLPATYRNVSMVFQSYALFPHLTVLDNVAYGLRMGGLKTPLARDMAEDALSLVGLAGFGPRLPSELSGGQQQRVALARAIVLEPEVLLLDEPLSNLDAKLRRYVREEIRTLQQRIGVTTVYVTHDQEEAMAVSDRIIVMEQGRIAQMGSPAELYHNPRSAFIASFIGEANLISCVAAVDADGSRVAHVHDSHRFAVPTSTVAQGDATLVIRPAAISFSTGTGAGMPGTITSAAFLGDRVLYGIKTPIGRLFHIEYVSSIRHPDGTEVNIILDPAKLHLV</sequence>
<reference evidence="7 8" key="1">
    <citation type="submission" date="2018-02" db="EMBL/GenBank/DDBJ databases">
        <title>The draft genome of Phyllobacterium myrsinacearum DSM5892.</title>
        <authorList>
            <person name="Li L."/>
            <person name="Liu L."/>
            <person name="Zhang X."/>
            <person name="Wang T."/>
        </authorList>
    </citation>
    <scope>NUCLEOTIDE SEQUENCE [LARGE SCALE GENOMIC DNA]</scope>
    <source>
        <strain evidence="7 8">DSM 5892</strain>
    </source>
</reference>
<dbReference type="InterPro" id="IPR013611">
    <property type="entry name" value="Transp-assoc_OB_typ2"/>
</dbReference>
<organism evidence="7 8">
    <name type="scientific">Phyllobacterium myrsinacearum</name>
    <dbReference type="NCBI Taxonomy" id="28101"/>
    <lineage>
        <taxon>Bacteria</taxon>
        <taxon>Pseudomonadati</taxon>
        <taxon>Pseudomonadota</taxon>
        <taxon>Alphaproteobacteria</taxon>
        <taxon>Hyphomicrobiales</taxon>
        <taxon>Phyllobacteriaceae</taxon>
        <taxon>Phyllobacterium</taxon>
    </lineage>
</organism>
<dbReference type="Pfam" id="PF08402">
    <property type="entry name" value="TOBE_2"/>
    <property type="match status" value="1"/>
</dbReference>
<dbReference type="GO" id="GO:0005524">
    <property type="term" value="F:ATP binding"/>
    <property type="evidence" value="ECO:0007669"/>
    <property type="project" value="UniProtKB-KW"/>
</dbReference>
<comment type="similarity">
    <text evidence="2">Belongs to the ABC transporter superfamily.</text>
</comment>
<dbReference type="InterPro" id="IPR050093">
    <property type="entry name" value="ABC_SmlMolc_Importer"/>
</dbReference>
<dbReference type="SUPFAM" id="SSF52540">
    <property type="entry name" value="P-loop containing nucleoside triphosphate hydrolases"/>
    <property type="match status" value="1"/>
</dbReference>
<dbReference type="GO" id="GO:0016887">
    <property type="term" value="F:ATP hydrolysis activity"/>
    <property type="evidence" value="ECO:0007669"/>
    <property type="project" value="InterPro"/>
</dbReference>
<dbReference type="PROSITE" id="PS00211">
    <property type="entry name" value="ABC_TRANSPORTER_1"/>
    <property type="match status" value="1"/>
</dbReference>
<dbReference type="SUPFAM" id="SSF50331">
    <property type="entry name" value="MOP-like"/>
    <property type="match status" value="1"/>
</dbReference>
<dbReference type="Pfam" id="PF00005">
    <property type="entry name" value="ABC_tran"/>
    <property type="match status" value="1"/>
</dbReference>
<dbReference type="OrthoDB" id="9802264at2"/>
<dbReference type="InterPro" id="IPR003439">
    <property type="entry name" value="ABC_transporter-like_ATP-bd"/>
</dbReference>
<dbReference type="InterPro" id="IPR003593">
    <property type="entry name" value="AAA+_ATPase"/>
</dbReference>
<evidence type="ECO:0000256" key="4">
    <source>
        <dbReference type="ARBA" id="ARBA00022741"/>
    </source>
</evidence>
<dbReference type="GO" id="GO:0140359">
    <property type="term" value="F:ABC-type transporter activity"/>
    <property type="evidence" value="ECO:0007669"/>
    <property type="project" value="UniProtKB-ARBA"/>
</dbReference>
<dbReference type="Gene3D" id="3.40.50.300">
    <property type="entry name" value="P-loop containing nucleotide triphosphate hydrolases"/>
    <property type="match status" value="1"/>
</dbReference>
<dbReference type="Gene3D" id="2.40.50.100">
    <property type="match status" value="1"/>
</dbReference>
<dbReference type="PANTHER" id="PTHR42781">
    <property type="entry name" value="SPERMIDINE/PUTRESCINE IMPORT ATP-BINDING PROTEIN POTA"/>
    <property type="match status" value="1"/>
</dbReference>
<dbReference type="GO" id="GO:0043190">
    <property type="term" value="C:ATP-binding cassette (ABC) transporter complex"/>
    <property type="evidence" value="ECO:0007669"/>
    <property type="project" value="InterPro"/>
</dbReference>
<evidence type="ECO:0000256" key="2">
    <source>
        <dbReference type="ARBA" id="ARBA00005417"/>
    </source>
</evidence>
<dbReference type="AlphaFoldDB" id="A0A2S9JQA1"/>
<dbReference type="Proteomes" id="UP000238563">
    <property type="component" value="Unassembled WGS sequence"/>
</dbReference>
<dbReference type="EMBL" id="PVBT01000002">
    <property type="protein sequence ID" value="PRD55410.1"/>
    <property type="molecule type" value="Genomic_DNA"/>
</dbReference>
<comment type="caution">
    <text evidence="7">The sequence shown here is derived from an EMBL/GenBank/DDBJ whole genome shotgun (WGS) entry which is preliminary data.</text>
</comment>
<keyword evidence="3" id="KW-0813">Transport</keyword>
<evidence type="ECO:0000259" key="6">
    <source>
        <dbReference type="PROSITE" id="PS50893"/>
    </source>
</evidence>
<name>A0A2S9JQA1_9HYPH</name>
<dbReference type="InterPro" id="IPR017871">
    <property type="entry name" value="ABC_transporter-like_CS"/>
</dbReference>
<dbReference type="PANTHER" id="PTHR42781:SF4">
    <property type="entry name" value="SPERMIDINE_PUTRESCINE IMPORT ATP-BINDING PROTEIN POTA"/>
    <property type="match status" value="1"/>
</dbReference>
<dbReference type="InterPro" id="IPR008995">
    <property type="entry name" value="Mo/tungstate-bd_C_term_dom"/>
</dbReference>
<evidence type="ECO:0000313" key="8">
    <source>
        <dbReference type="Proteomes" id="UP000238563"/>
    </source>
</evidence>
<gene>
    <name evidence="7" type="ORF">C5750_09650</name>
</gene>
<feature type="domain" description="ABC transporter" evidence="6">
    <location>
        <begin position="24"/>
        <end position="254"/>
    </location>
</feature>
<dbReference type="InterPro" id="IPR027417">
    <property type="entry name" value="P-loop_NTPase"/>
</dbReference>
<comment type="subcellular location">
    <subcellularLocation>
        <location evidence="1">Cell inner membrane</location>
        <topology evidence="1">Peripheral membrane protein</topology>
    </subcellularLocation>
</comment>
<evidence type="ECO:0000256" key="1">
    <source>
        <dbReference type="ARBA" id="ARBA00004417"/>
    </source>
</evidence>
<keyword evidence="8" id="KW-1185">Reference proteome</keyword>
<evidence type="ECO:0000256" key="3">
    <source>
        <dbReference type="ARBA" id="ARBA00022448"/>
    </source>
</evidence>
<evidence type="ECO:0000313" key="7">
    <source>
        <dbReference type="EMBL" id="PRD55410.1"/>
    </source>
</evidence>
<protein>
    <submittedName>
        <fullName evidence="7">ABC transporter ATP-binding protein</fullName>
    </submittedName>
</protein>
<keyword evidence="4" id="KW-0547">Nucleotide-binding</keyword>
<proteinExistence type="inferred from homology"/>
<evidence type="ECO:0000256" key="5">
    <source>
        <dbReference type="ARBA" id="ARBA00022840"/>
    </source>
</evidence>
<dbReference type="SMART" id="SM00382">
    <property type="entry name" value="AAA"/>
    <property type="match status" value="1"/>
</dbReference>
<dbReference type="FunFam" id="3.40.50.300:FF:000042">
    <property type="entry name" value="Maltose/maltodextrin ABC transporter, ATP-binding protein"/>
    <property type="match status" value="1"/>
</dbReference>
<keyword evidence="5 7" id="KW-0067">ATP-binding</keyword>
<accession>A0A2S9JQA1</accession>
<dbReference type="PROSITE" id="PS50893">
    <property type="entry name" value="ABC_TRANSPORTER_2"/>
    <property type="match status" value="1"/>
</dbReference>
<dbReference type="RefSeq" id="WP_105733639.1">
    <property type="nucleotide sequence ID" value="NZ_PVBT01000002.1"/>
</dbReference>